<proteinExistence type="predicted"/>
<sequence>MFEYNFELRRKRHSDPNIGGGIIQYQGMYTIPPIEGKSATILVPYAWVVKGTVKDLREDAA</sequence>
<protein>
    <submittedName>
        <fullName evidence="1">Uncharacterized protein</fullName>
    </submittedName>
</protein>
<reference evidence="1 2" key="1">
    <citation type="submission" date="2017-03" db="EMBL/GenBank/DDBJ databases">
        <title>Isolation and genomic, phenotypic and morphological characterization of the first Podoviridae lytic bacteriophages (phi)A38 and (phi)A41 infecting Pectobacterium wasabiae.</title>
        <authorList>
            <person name="Czajkowski R."/>
            <person name="Smolarska A."/>
            <person name="Rabalski L."/>
            <person name="Narajczyk M."/>
        </authorList>
    </citation>
    <scope>NUCLEOTIDE SEQUENCE [LARGE SCALE GENOMIC DNA]</scope>
</reference>
<evidence type="ECO:0000313" key="2">
    <source>
        <dbReference type="Proteomes" id="UP000430332"/>
    </source>
</evidence>
<dbReference type="EMBL" id="KY769270">
    <property type="protein sequence ID" value="ARB10984.1"/>
    <property type="molecule type" value="Genomic_DNA"/>
</dbReference>
<organism evidence="1 2">
    <name type="scientific">Pectobacterium phage phiA41</name>
    <dbReference type="NCBI Taxonomy" id="1965354"/>
    <lineage>
        <taxon>Viruses</taxon>
        <taxon>Duplodnaviria</taxon>
        <taxon>Heunggongvirae</taxon>
        <taxon>Uroviricota</taxon>
        <taxon>Caudoviricetes</taxon>
        <taxon>Schitoviridae</taxon>
        <taxon>Cbunavirus</taxon>
        <taxon>Cbunavirus A41</taxon>
    </lineage>
</organism>
<evidence type="ECO:0000313" key="1">
    <source>
        <dbReference type="EMBL" id="ARB10984.1"/>
    </source>
</evidence>
<dbReference type="Proteomes" id="UP000430332">
    <property type="component" value="Segment"/>
</dbReference>
<name>A0A678PBD0_9CAUD</name>
<keyword evidence="2" id="KW-1185">Reference proteome</keyword>
<gene>
    <name evidence="1" type="ORF">B4963_0025</name>
</gene>
<accession>A0A678PBD0</accession>